<feature type="compositionally biased region" description="Low complexity" evidence="1">
    <location>
        <begin position="216"/>
        <end position="231"/>
    </location>
</feature>
<dbReference type="EMBL" id="CANHGI010000006">
    <property type="protein sequence ID" value="CAI5454752.1"/>
    <property type="molecule type" value="Genomic_DNA"/>
</dbReference>
<evidence type="ECO:0000256" key="1">
    <source>
        <dbReference type="SAM" id="MobiDB-lite"/>
    </source>
</evidence>
<feature type="region of interest" description="Disordered" evidence="1">
    <location>
        <begin position="199"/>
        <end position="232"/>
    </location>
</feature>
<dbReference type="OrthoDB" id="5840490at2759"/>
<keyword evidence="3" id="KW-1185">Reference proteome</keyword>
<accession>A0A9P1NAY1</accession>
<dbReference type="Proteomes" id="UP001152747">
    <property type="component" value="Unassembled WGS sequence"/>
</dbReference>
<comment type="caution">
    <text evidence="2">The sequence shown here is derived from an EMBL/GenBank/DDBJ whole genome shotgun (WGS) entry which is preliminary data.</text>
</comment>
<dbReference type="AlphaFoldDB" id="A0A9P1NAY1"/>
<evidence type="ECO:0000313" key="3">
    <source>
        <dbReference type="Proteomes" id="UP001152747"/>
    </source>
</evidence>
<name>A0A9P1NAY1_9PELO</name>
<gene>
    <name evidence="2" type="ORF">CAMP_LOCUS17389</name>
</gene>
<evidence type="ECO:0000313" key="2">
    <source>
        <dbReference type="EMBL" id="CAI5454752.1"/>
    </source>
</evidence>
<feature type="region of interest" description="Disordered" evidence="1">
    <location>
        <begin position="116"/>
        <end position="180"/>
    </location>
</feature>
<proteinExistence type="predicted"/>
<feature type="compositionally biased region" description="Polar residues" evidence="1">
    <location>
        <begin position="26"/>
        <end position="47"/>
    </location>
</feature>
<reference evidence="2" key="1">
    <citation type="submission" date="2022-11" db="EMBL/GenBank/DDBJ databases">
        <authorList>
            <person name="Kikuchi T."/>
        </authorList>
    </citation>
    <scope>NUCLEOTIDE SEQUENCE</scope>
    <source>
        <strain evidence="2">PS1010</strain>
    </source>
</reference>
<organism evidence="2 3">
    <name type="scientific">Caenorhabditis angaria</name>
    <dbReference type="NCBI Taxonomy" id="860376"/>
    <lineage>
        <taxon>Eukaryota</taxon>
        <taxon>Metazoa</taxon>
        <taxon>Ecdysozoa</taxon>
        <taxon>Nematoda</taxon>
        <taxon>Chromadorea</taxon>
        <taxon>Rhabditida</taxon>
        <taxon>Rhabditina</taxon>
        <taxon>Rhabditomorpha</taxon>
        <taxon>Rhabditoidea</taxon>
        <taxon>Rhabditidae</taxon>
        <taxon>Peloderinae</taxon>
        <taxon>Caenorhabditis</taxon>
    </lineage>
</organism>
<sequence>MVISSNSPRSFSRMNESGELWTLYQSTQRRMGSTPVASTPKTPSKNTMRPPETPNVTNIGLENDENIDTIEDTNNLLIRFMKKCESLKTENLNLKDIVNKQAATIKELTALVKSMNSTSEMESSESHEKSTSLSLSKSAKVQRVTPTKRETSSSSSCVSTPAASSTTPRARLSMQRASRRTTPIAVATIETRNTPTQRQRIFPPVTPNLPSTPILPQSQPQIRTTTSTIRRSQPRRRLFEVEQHHEALHRSHSEPAIEHLNISPMKDDAWGRACPPRLHLERNRPEFIERLEARQRIIKAAAERRAEIEHRKRIAARAVATGQRSAESVSRDLFADSTTIRAFYERDMREITLRNIRNSDQYRSRVWQRMAKVDQAANRIIAQTHTLRTRSTSRTRRRSNA</sequence>
<feature type="region of interest" description="Disordered" evidence="1">
    <location>
        <begin position="26"/>
        <end position="63"/>
    </location>
</feature>
<feature type="compositionally biased region" description="Low complexity" evidence="1">
    <location>
        <begin position="152"/>
        <end position="171"/>
    </location>
</feature>
<protein>
    <submittedName>
        <fullName evidence="2">Uncharacterized protein</fullName>
    </submittedName>
</protein>